<evidence type="ECO:0000313" key="2">
    <source>
        <dbReference type="EMBL" id="RHX90705.1"/>
    </source>
</evidence>
<evidence type="ECO:0000313" key="3">
    <source>
        <dbReference type="Proteomes" id="UP000265798"/>
    </source>
</evidence>
<feature type="region of interest" description="Disordered" evidence="1">
    <location>
        <begin position="54"/>
        <end position="105"/>
    </location>
</feature>
<dbReference type="AlphaFoldDB" id="A0A396Z7T0"/>
<organism evidence="2 3">
    <name type="scientific">Leptospira stimsonii</name>
    <dbReference type="NCBI Taxonomy" id="2202203"/>
    <lineage>
        <taxon>Bacteria</taxon>
        <taxon>Pseudomonadati</taxon>
        <taxon>Spirochaetota</taxon>
        <taxon>Spirochaetia</taxon>
        <taxon>Leptospirales</taxon>
        <taxon>Leptospiraceae</taxon>
        <taxon>Leptospira</taxon>
    </lineage>
</organism>
<evidence type="ECO:0000256" key="1">
    <source>
        <dbReference type="SAM" id="MobiDB-lite"/>
    </source>
</evidence>
<accession>A0A396Z7T0</accession>
<feature type="compositionally biased region" description="Low complexity" evidence="1">
    <location>
        <begin position="68"/>
        <end position="79"/>
    </location>
</feature>
<sequence>MDFLGRTLICQIVSNLLQKTGKIYILSYSRENGKRFPFLRISVKADCMELSSIGPSSNASLSEVPSIQNASSSQNASSQGTPEKQEGIVVSDPIASTGSFINVEA</sequence>
<dbReference type="EMBL" id="QHCT01000002">
    <property type="protein sequence ID" value="RHX90705.1"/>
    <property type="molecule type" value="Genomic_DNA"/>
</dbReference>
<protein>
    <submittedName>
        <fullName evidence="2">Uncharacterized protein</fullName>
    </submittedName>
</protein>
<name>A0A396Z7T0_9LEPT</name>
<feature type="compositionally biased region" description="Polar residues" evidence="1">
    <location>
        <begin position="54"/>
        <end position="67"/>
    </location>
</feature>
<proteinExistence type="predicted"/>
<dbReference type="Proteomes" id="UP000265798">
    <property type="component" value="Unassembled WGS sequence"/>
</dbReference>
<feature type="compositionally biased region" description="Polar residues" evidence="1">
    <location>
        <begin position="94"/>
        <end position="105"/>
    </location>
</feature>
<gene>
    <name evidence="2" type="ORF">DLM75_09950</name>
</gene>
<comment type="caution">
    <text evidence="2">The sequence shown here is derived from an EMBL/GenBank/DDBJ whole genome shotgun (WGS) entry which is preliminary data.</text>
</comment>
<reference evidence="3" key="1">
    <citation type="submission" date="2018-05" db="EMBL/GenBank/DDBJ databases">
        <title>Leptospira yasudae sp. nov. and Leptospira stimsonii sp. nov., two pathogenic species of the genus Leptospira isolated from environmental sources.</title>
        <authorList>
            <person name="Casanovas-Massana A."/>
            <person name="Hamond C."/>
            <person name="Santos L.A."/>
            <person name="Hacker K.P."/>
            <person name="Balassiano I."/>
            <person name="Medeiros M.A."/>
            <person name="Reis M.G."/>
            <person name="Ko A.I."/>
            <person name="Wunder E.A."/>
        </authorList>
    </citation>
    <scope>NUCLEOTIDE SEQUENCE [LARGE SCALE GENOMIC DNA]</scope>
    <source>
        <strain evidence="3">Yale</strain>
    </source>
</reference>